<dbReference type="Gene3D" id="1.10.287.110">
    <property type="entry name" value="DnaJ domain"/>
    <property type="match status" value="1"/>
</dbReference>
<evidence type="ECO:0000256" key="1">
    <source>
        <dbReference type="SAM" id="MobiDB-lite"/>
    </source>
</evidence>
<feature type="domain" description="J" evidence="2">
    <location>
        <begin position="156"/>
        <end position="213"/>
    </location>
</feature>
<dbReference type="RefSeq" id="WP_127072525.1">
    <property type="nucleotide sequence ID" value="NZ_BMKB01000001.1"/>
</dbReference>
<dbReference type="InterPro" id="IPR001623">
    <property type="entry name" value="DnaJ_domain"/>
</dbReference>
<reference evidence="3 4" key="1">
    <citation type="journal article" date="2014" name="Int. J. Syst. Evol. Microbiol.">
        <title>Complete genome sequence of Corynebacterium casei LMG S-19264T (=DSM 44701T), isolated from a smear-ripened cheese.</title>
        <authorList>
            <consortium name="US DOE Joint Genome Institute (JGI-PGF)"/>
            <person name="Walter F."/>
            <person name="Albersmeier A."/>
            <person name="Kalinowski J."/>
            <person name="Ruckert C."/>
        </authorList>
    </citation>
    <scope>NUCLEOTIDE SEQUENCE [LARGE SCALE GENOMIC DNA]</scope>
    <source>
        <strain evidence="3 4">CGMCC 1.15896</strain>
    </source>
</reference>
<dbReference type="Pfam" id="PF00226">
    <property type="entry name" value="DnaJ"/>
    <property type="match status" value="1"/>
</dbReference>
<dbReference type="CDD" id="cd06257">
    <property type="entry name" value="DnaJ"/>
    <property type="match status" value="1"/>
</dbReference>
<dbReference type="AlphaFoldDB" id="A0A916R561"/>
<dbReference type="Proteomes" id="UP000596977">
    <property type="component" value="Unassembled WGS sequence"/>
</dbReference>
<feature type="region of interest" description="Disordered" evidence="1">
    <location>
        <begin position="94"/>
        <end position="117"/>
    </location>
</feature>
<dbReference type="OrthoDB" id="9786294at2"/>
<sequence>MKTTSKIFDSIRVKPRRAADEPAVSHPGCDWEGCDNPGLYKAPKGARSEGQFHNFCLEHVRHYNKAYNYFSGMSDDDIADHALKMNAPGSRETWAYGVNREGKSTPPPRQHKPRDYTEKRFHDPNHLFARLRSRERAAPGASKAERQIKLTGQDRAALETLGLEGRKSRDEIKSAYKALVKLHHPDANGGDKGSEDRLRAIISAYNHLKAKGLV</sequence>
<gene>
    <name evidence="3" type="primary">dnaJ</name>
    <name evidence="3" type="ORF">GCM10011499_00340</name>
</gene>
<accession>A0A916R561</accession>
<dbReference type="PRINTS" id="PR00625">
    <property type="entry name" value="JDOMAIN"/>
</dbReference>
<dbReference type="SUPFAM" id="SSF46565">
    <property type="entry name" value="Chaperone J-domain"/>
    <property type="match status" value="1"/>
</dbReference>
<keyword evidence="4" id="KW-1185">Reference proteome</keyword>
<name>A0A916R561_9HYPH</name>
<evidence type="ECO:0000259" key="2">
    <source>
        <dbReference type="PROSITE" id="PS50076"/>
    </source>
</evidence>
<dbReference type="InterPro" id="IPR036869">
    <property type="entry name" value="J_dom_sf"/>
</dbReference>
<dbReference type="EMBL" id="BMKB01000001">
    <property type="protein sequence ID" value="GGA34983.1"/>
    <property type="molecule type" value="Genomic_DNA"/>
</dbReference>
<comment type="caution">
    <text evidence="3">The sequence shown here is derived from an EMBL/GenBank/DDBJ whole genome shotgun (WGS) entry which is preliminary data.</text>
</comment>
<protein>
    <submittedName>
        <fullName evidence="3">Molecular chaperone DnaJ</fullName>
    </submittedName>
</protein>
<organism evidence="3 4">
    <name type="scientific">Pelagibacterium lentulum</name>
    <dbReference type="NCBI Taxonomy" id="2029865"/>
    <lineage>
        <taxon>Bacteria</taxon>
        <taxon>Pseudomonadati</taxon>
        <taxon>Pseudomonadota</taxon>
        <taxon>Alphaproteobacteria</taxon>
        <taxon>Hyphomicrobiales</taxon>
        <taxon>Devosiaceae</taxon>
        <taxon>Pelagibacterium</taxon>
    </lineage>
</organism>
<dbReference type="SMART" id="SM00271">
    <property type="entry name" value="DnaJ"/>
    <property type="match status" value="1"/>
</dbReference>
<dbReference type="PROSITE" id="PS50076">
    <property type="entry name" value="DNAJ_2"/>
    <property type="match status" value="1"/>
</dbReference>
<evidence type="ECO:0000313" key="3">
    <source>
        <dbReference type="EMBL" id="GGA34983.1"/>
    </source>
</evidence>
<evidence type="ECO:0000313" key="4">
    <source>
        <dbReference type="Proteomes" id="UP000596977"/>
    </source>
</evidence>
<proteinExistence type="predicted"/>